<feature type="domain" description="HTH hxlR-type" evidence="4">
    <location>
        <begin position="10"/>
        <end position="109"/>
    </location>
</feature>
<evidence type="ECO:0000313" key="6">
    <source>
        <dbReference type="Proteomes" id="UP001262582"/>
    </source>
</evidence>
<keyword evidence="6" id="KW-1185">Reference proteome</keyword>
<dbReference type="Pfam" id="PF01638">
    <property type="entry name" value="HxlR"/>
    <property type="match status" value="1"/>
</dbReference>
<dbReference type="RefSeq" id="WP_311504288.1">
    <property type="nucleotide sequence ID" value="NZ_JAVRHK010000013.1"/>
</dbReference>
<dbReference type="Gene3D" id="1.10.10.10">
    <property type="entry name" value="Winged helix-like DNA-binding domain superfamily/Winged helix DNA-binding domain"/>
    <property type="match status" value="1"/>
</dbReference>
<evidence type="ECO:0000259" key="4">
    <source>
        <dbReference type="PROSITE" id="PS51118"/>
    </source>
</evidence>
<keyword evidence="3" id="KW-0804">Transcription</keyword>
<reference evidence="5 6" key="1">
    <citation type="submission" date="2023-09" db="EMBL/GenBank/DDBJ databases">
        <authorList>
            <person name="Rey-Velasco X."/>
        </authorList>
    </citation>
    <scope>NUCLEOTIDE SEQUENCE [LARGE SCALE GENOMIC DNA]</scope>
    <source>
        <strain evidence="5 6">F117</strain>
    </source>
</reference>
<evidence type="ECO:0000313" key="5">
    <source>
        <dbReference type="EMBL" id="MDT0677948.1"/>
    </source>
</evidence>
<dbReference type="InterPro" id="IPR036388">
    <property type="entry name" value="WH-like_DNA-bd_sf"/>
</dbReference>
<dbReference type="Proteomes" id="UP001262582">
    <property type="component" value="Unassembled WGS sequence"/>
</dbReference>
<dbReference type="InterPro" id="IPR036390">
    <property type="entry name" value="WH_DNA-bd_sf"/>
</dbReference>
<keyword evidence="1" id="KW-0805">Transcription regulation</keyword>
<evidence type="ECO:0000256" key="1">
    <source>
        <dbReference type="ARBA" id="ARBA00023015"/>
    </source>
</evidence>
<dbReference type="PANTHER" id="PTHR33204:SF37">
    <property type="entry name" value="HTH-TYPE TRANSCRIPTIONAL REGULATOR YODB"/>
    <property type="match status" value="1"/>
</dbReference>
<protein>
    <submittedName>
        <fullName evidence="5">Helix-turn-helix domain-containing protein</fullName>
    </submittedName>
</protein>
<sequence length="140" mass="16449">MKKTKKKSNCPINSALEVFGDKWTFLIVRDIMFNGKHYYGEFLNAEEKISTNILADRLSLLEQSGIITKTKDNNHKSKFVYRLTQKGIDLLPILLEFIVWSSKYDKDVDEDNTFFESIRKDKIKMLDEISNKLKNELIEH</sequence>
<organism evidence="5 6">
    <name type="scientific">Autumnicola musiva</name>
    <dbReference type="NCBI Taxonomy" id="3075589"/>
    <lineage>
        <taxon>Bacteria</taxon>
        <taxon>Pseudomonadati</taxon>
        <taxon>Bacteroidota</taxon>
        <taxon>Flavobacteriia</taxon>
        <taxon>Flavobacteriales</taxon>
        <taxon>Flavobacteriaceae</taxon>
        <taxon>Autumnicola</taxon>
    </lineage>
</organism>
<keyword evidence="2" id="KW-0238">DNA-binding</keyword>
<dbReference type="PROSITE" id="PS51118">
    <property type="entry name" value="HTH_HXLR"/>
    <property type="match status" value="1"/>
</dbReference>
<evidence type="ECO:0000256" key="3">
    <source>
        <dbReference type="ARBA" id="ARBA00023163"/>
    </source>
</evidence>
<dbReference type="InterPro" id="IPR002577">
    <property type="entry name" value="HTH_HxlR"/>
</dbReference>
<name>A0ABU3D8U2_9FLAO</name>
<proteinExistence type="predicted"/>
<comment type="caution">
    <text evidence="5">The sequence shown here is derived from an EMBL/GenBank/DDBJ whole genome shotgun (WGS) entry which is preliminary data.</text>
</comment>
<evidence type="ECO:0000256" key="2">
    <source>
        <dbReference type="ARBA" id="ARBA00023125"/>
    </source>
</evidence>
<gene>
    <name evidence="5" type="ORF">RM539_15295</name>
</gene>
<dbReference type="SUPFAM" id="SSF46785">
    <property type="entry name" value="Winged helix' DNA-binding domain"/>
    <property type="match status" value="1"/>
</dbReference>
<dbReference type="EMBL" id="JAVRHK010000013">
    <property type="protein sequence ID" value="MDT0677948.1"/>
    <property type="molecule type" value="Genomic_DNA"/>
</dbReference>
<accession>A0ABU3D8U2</accession>
<dbReference type="PANTHER" id="PTHR33204">
    <property type="entry name" value="TRANSCRIPTIONAL REGULATOR, MARR FAMILY"/>
    <property type="match status" value="1"/>
</dbReference>